<evidence type="ECO:0000313" key="3">
    <source>
        <dbReference type="Proteomes" id="UP000824112"/>
    </source>
</evidence>
<keyword evidence="1" id="KW-0732">Signal</keyword>
<comment type="caution">
    <text evidence="2">The sequence shown here is derived from an EMBL/GenBank/DDBJ whole genome shotgun (WGS) entry which is preliminary data.</text>
</comment>
<reference evidence="2" key="1">
    <citation type="submission" date="2020-10" db="EMBL/GenBank/DDBJ databases">
        <authorList>
            <person name="Gilroy R."/>
        </authorList>
    </citation>
    <scope>NUCLEOTIDE SEQUENCE</scope>
    <source>
        <strain evidence="2">CHK158-818</strain>
    </source>
</reference>
<feature type="signal peptide" evidence="1">
    <location>
        <begin position="1"/>
        <end position="19"/>
    </location>
</feature>
<dbReference type="PIRSF" id="PIRSF031924">
    <property type="entry name" value="Pi-irrepressible_AP"/>
    <property type="match status" value="1"/>
</dbReference>
<organism evidence="2 3">
    <name type="scientific">Candidatus Gallibacteroides avistercoris</name>
    <dbReference type="NCBI Taxonomy" id="2840833"/>
    <lineage>
        <taxon>Bacteria</taxon>
        <taxon>Pseudomonadati</taxon>
        <taxon>Bacteroidota</taxon>
        <taxon>Bacteroidia</taxon>
        <taxon>Bacteroidales</taxon>
        <taxon>Bacteroidaceae</taxon>
        <taxon>Bacteroidaceae incertae sedis</taxon>
        <taxon>Candidatus Gallibacteroides</taxon>
    </lineage>
</organism>
<dbReference type="Proteomes" id="UP000824112">
    <property type="component" value="Unassembled WGS sequence"/>
</dbReference>
<sequence>MNKLFASLLLVFATTPLTAQQLVNVPKLVVGITIDQLRTDYLLMMQNAFGSSGFRRLMNEGILYENVAFDYPNLNCASAVATIFTGTNPCYHGIVSGTVFNTERSKEESIFYDLEKPGNFTDDFVSPKALLTSTICDELKVASGGKSDVYAVAPSLEQAIISAGHAANTVLWIDNITGNWASTTHYKEMPWYVEQDNQQSPLSKRIDTMVWEPLLPIQQYHYIPYAPSQEIAFRHDFSKSKGKQFIDLKSSGLINREVTRMVASLFDHVQFGLKEVPDFLSVGYSASNYQYKDRQEYSTEIQDTYLRLDAEIARLLDLIDRKVGLNNVLIFVSSTGHFDGEGKEVSSFGVPAGEFFPKRAVSLLNMYLMAIYGEQRWVEGYHNGQLFLNRKAIADKLIDIEEFQTKAAEFLVQMAGVQDVVTSHQLMHGKWNDRVEAMRNGFHRDFSGDLWLEIRPGWEIVYEDFDGTREYIRNNAIPAPAIFFGRNIKPERITRQIKATSIAPTVSSILRIRSPNAASEEILPEFWR</sequence>
<name>A0A9D1SCA0_9BACT</name>
<dbReference type="AlphaFoldDB" id="A0A9D1SCA0"/>
<feature type="chain" id="PRO_5039637230" evidence="1">
    <location>
        <begin position="20"/>
        <end position="528"/>
    </location>
</feature>
<dbReference type="SUPFAM" id="SSF53649">
    <property type="entry name" value="Alkaline phosphatase-like"/>
    <property type="match status" value="1"/>
</dbReference>
<dbReference type="CDD" id="cd16016">
    <property type="entry name" value="AP-SPAP"/>
    <property type="match status" value="1"/>
</dbReference>
<dbReference type="GO" id="GO:0004035">
    <property type="term" value="F:alkaline phosphatase activity"/>
    <property type="evidence" value="ECO:0007669"/>
    <property type="project" value="InterPro"/>
</dbReference>
<evidence type="ECO:0000256" key="1">
    <source>
        <dbReference type="SAM" id="SignalP"/>
    </source>
</evidence>
<dbReference type="InterPro" id="IPR002591">
    <property type="entry name" value="Phosphodiest/P_Trfase"/>
</dbReference>
<evidence type="ECO:0000313" key="2">
    <source>
        <dbReference type="EMBL" id="HIU55144.1"/>
    </source>
</evidence>
<dbReference type="InterPro" id="IPR017850">
    <property type="entry name" value="Alkaline_phosphatase_core_sf"/>
</dbReference>
<dbReference type="EMBL" id="DVNA01000113">
    <property type="protein sequence ID" value="HIU55144.1"/>
    <property type="molecule type" value="Genomic_DNA"/>
</dbReference>
<dbReference type="Pfam" id="PF01663">
    <property type="entry name" value="Phosphodiest"/>
    <property type="match status" value="1"/>
</dbReference>
<accession>A0A9D1SCA0</accession>
<proteinExistence type="predicted"/>
<dbReference type="Gene3D" id="3.40.720.10">
    <property type="entry name" value="Alkaline Phosphatase, subunit A"/>
    <property type="match status" value="1"/>
</dbReference>
<dbReference type="Gene3D" id="3.30.1360.150">
    <property type="match status" value="1"/>
</dbReference>
<protein>
    <submittedName>
        <fullName evidence="2">Alkaline phosphatase family protein</fullName>
    </submittedName>
</protein>
<dbReference type="InterPro" id="IPR026263">
    <property type="entry name" value="Alkaline_phosphatase_prok"/>
</dbReference>
<reference evidence="2" key="2">
    <citation type="journal article" date="2021" name="PeerJ">
        <title>Extensive microbial diversity within the chicken gut microbiome revealed by metagenomics and culture.</title>
        <authorList>
            <person name="Gilroy R."/>
            <person name="Ravi A."/>
            <person name="Getino M."/>
            <person name="Pursley I."/>
            <person name="Horton D.L."/>
            <person name="Alikhan N.F."/>
            <person name="Baker D."/>
            <person name="Gharbi K."/>
            <person name="Hall N."/>
            <person name="Watson M."/>
            <person name="Adriaenssens E.M."/>
            <person name="Foster-Nyarko E."/>
            <person name="Jarju S."/>
            <person name="Secka A."/>
            <person name="Antonio M."/>
            <person name="Oren A."/>
            <person name="Chaudhuri R.R."/>
            <person name="La Ragione R."/>
            <person name="Hildebrand F."/>
            <person name="Pallen M.J."/>
        </authorList>
    </citation>
    <scope>NUCLEOTIDE SEQUENCE</scope>
    <source>
        <strain evidence="2">CHK158-818</strain>
    </source>
</reference>
<gene>
    <name evidence="2" type="ORF">IAB03_04960</name>
</gene>